<sequence>MSQPAREFGVKITELSLWSSDFFMGHVSTPPVLIPYMDRFRSVILFWLRPSKQIRAPLNNVDGSSSNLALRRLTRHESRSSSSSSASTSSQPVHQSSTKRKVSSPSAVTSIWSDPRLSPKIREACRVAREAGYRYLWIDSCCIDKTSSSELTESINSMYLWYGRAQMCFAYLADVPSGKDPRADGSAFRSSRWHEEQTGRGR</sequence>
<organism evidence="3 4">
    <name type="scientific">Dichomitus squalens</name>
    <dbReference type="NCBI Taxonomy" id="114155"/>
    <lineage>
        <taxon>Eukaryota</taxon>
        <taxon>Fungi</taxon>
        <taxon>Dikarya</taxon>
        <taxon>Basidiomycota</taxon>
        <taxon>Agaricomycotina</taxon>
        <taxon>Agaricomycetes</taxon>
        <taxon>Polyporales</taxon>
        <taxon>Polyporaceae</taxon>
        <taxon>Dichomitus</taxon>
    </lineage>
</organism>
<accession>A0A4Q9PG57</accession>
<reference evidence="3 4" key="1">
    <citation type="submission" date="2019-01" db="EMBL/GenBank/DDBJ databases">
        <title>Draft genome sequences of three monokaryotic isolates of the white-rot basidiomycete fungus Dichomitus squalens.</title>
        <authorList>
            <consortium name="DOE Joint Genome Institute"/>
            <person name="Lopez S.C."/>
            <person name="Andreopoulos B."/>
            <person name="Pangilinan J."/>
            <person name="Lipzen A."/>
            <person name="Riley R."/>
            <person name="Ahrendt S."/>
            <person name="Ng V."/>
            <person name="Barry K."/>
            <person name="Daum C."/>
            <person name="Grigoriev I.V."/>
            <person name="Hilden K.S."/>
            <person name="Makela M.R."/>
            <person name="de Vries R.P."/>
        </authorList>
    </citation>
    <scope>NUCLEOTIDE SEQUENCE [LARGE SCALE GENOMIC DNA]</scope>
    <source>
        <strain evidence="3 4">CBS 464.89</strain>
    </source>
</reference>
<dbReference type="EMBL" id="ML145332">
    <property type="protein sequence ID" value="TBU51376.1"/>
    <property type="molecule type" value="Genomic_DNA"/>
</dbReference>
<feature type="domain" description="Heterokaryon incompatibility" evidence="2">
    <location>
        <begin position="113"/>
        <end position="178"/>
    </location>
</feature>
<evidence type="ECO:0000313" key="4">
    <source>
        <dbReference type="Proteomes" id="UP000292082"/>
    </source>
</evidence>
<dbReference type="Pfam" id="PF06985">
    <property type="entry name" value="HET"/>
    <property type="match status" value="1"/>
</dbReference>
<keyword evidence="4" id="KW-1185">Reference proteome</keyword>
<evidence type="ECO:0000313" key="3">
    <source>
        <dbReference type="EMBL" id="TBU51376.1"/>
    </source>
</evidence>
<feature type="compositionally biased region" description="Low complexity" evidence="1">
    <location>
        <begin position="80"/>
        <end position="96"/>
    </location>
</feature>
<name>A0A4Q9PG57_9APHY</name>
<dbReference type="Proteomes" id="UP000292082">
    <property type="component" value="Unassembled WGS sequence"/>
</dbReference>
<dbReference type="PANTHER" id="PTHR10622">
    <property type="entry name" value="HET DOMAIN-CONTAINING PROTEIN"/>
    <property type="match status" value="1"/>
</dbReference>
<gene>
    <name evidence="3" type="ORF">BD310DRAFT_354207</name>
</gene>
<feature type="region of interest" description="Disordered" evidence="1">
    <location>
        <begin position="178"/>
        <end position="202"/>
    </location>
</feature>
<feature type="compositionally biased region" description="Basic and acidic residues" evidence="1">
    <location>
        <begin position="192"/>
        <end position="202"/>
    </location>
</feature>
<protein>
    <submittedName>
        <fullName evidence="3">Heterokaryon incompatibility protein-domain-containing protein</fullName>
    </submittedName>
</protein>
<evidence type="ECO:0000259" key="2">
    <source>
        <dbReference type="Pfam" id="PF06985"/>
    </source>
</evidence>
<dbReference type="InterPro" id="IPR010730">
    <property type="entry name" value="HET"/>
</dbReference>
<dbReference type="AlphaFoldDB" id="A0A4Q9PG57"/>
<evidence type="ECO:0000256" key="1">
    <source>
        <dbReference type="SAM" id="MobiDB-lite"/>
    </source>
</evidence>
<proteinExistence type="predicted"/>
<feature type="region of interest" description="Disordered" evidence="1">
    <location>
        <begin position="77"/>
        <end position="104"/>
    </location>
</feature>
<dbReference type="PANTHER" id="PTHR10622:SF10">
    <property type="entry name" value="HET DOMAIN-CONTAINING PROTEIN"/>
    <property type="match status" value="1"/>
</dbReference>